<organism evidence="1 2">
    <name type="scientific">Strongylus vulgaris</name>
    <name type="common">Blood worm</name>
    <dbReference type="NCBI Taxonomy" id="40348"/>
    <lineage>
        <taxon>Eukaryota</taxon>
        <taxon>Metazoa</taxon>
        <taxon>Ecdysozoa</taxon>
        <taxon>Nematoda</taxon>
        <taxon>Chromadorea</taxon>
        <taxon>Rhabditida</taxon>
        <taxon>Rhabditina</taxon>
        <taxon>Rhabditomorpha</taxon>
        <taxon>Strongyloidea</taxon>
        <taxon>Strongylidae</taxon>
        <taxon>Strongylus</taxon>
    </lineage>
</organism>
<evidence type="ECO:0000313" key="1">
    <source>
        <dbReference type="EMBL" id="VDM84014.1"/>
    </source>
</evidence>
<evidence type="ECO:0000313" key="2">
    <source>
        <dbReference type="Proteomes" id="UP000270094"/>
    </source>
</evidence>
<keyword evidence="2" id="KW-1185">Reference proteome</keyword>
<dbReference type="OrthoDB" id="337870at2759"/>
<dbReference type="GO" id="GO:0005739">
    <property type="term" value="C:mitochondrion"/>
    <property type="evidence" value="ECO:0007669"/>
    <property type="project" value="TreeGrafter"/>
</dbReference>
<name>A0A3P7JYH3_STRVU</name>
<protein>
    <submittedName>
        <fullName evidence="1">Uncharacterized protein</fullName>
    </submittedName>
</protein>
<gene>
    <name evidence="1" type="ORF">SVUK_LOCUS19012</name>
</gene>
<dbReference type="AlphaFoldDB" id="A0A3P7JYH3"/>
<dbReference type="Proteomes" id="UP000270094">
    <property type="component" value="Unassembled WGS sequence"/>
</dbReference>
<sequence length="103" mass="11782">MSVGRAHSKLQLLVLETYRDFLRVIKALDPSVREQVRREFREAATRFQPSEVLLIEYHLRRAKSQLKQLQKGSVTSIGNIAVKHQVRVFTALSELCGVFVDSS</sequence>
<dbReference type="PANTHER" id="PTHR47046">
    <property type="entry name" value="SUCCINATE DEHYDROGENASE ASSEMBLY FACTOR 1, MITOCHONDRIAL"/>
    <property type="match status" value="1"/>
</dbReference>
<reference evidence="1 2" key="1">
    <citation type="submission" date="2018-11" db="EMBL/GenBank/DDBJ databases">
        <authorList>
            <consortium name="Pathogen Informatics"/>
        </authorList>
    </citation>
    <scope>NUCLEOTIDE SEQUENCE [LARGE SCALE GENOMIC DNA]</scope>
</reference>
<dbReference type="InterPro" id="IPR052687">
    <property type="entry name" value="SDHAF1"/>
</dbReference>
<proteinExistence type="predicted"/>
<dbReference type="GO" id="GO:0034553">
    <property type="term" value="P:mitochondrial respiratory chain complex II assembly"/>
    <property type="evidence" value="ECO:0007669"/>
    <property type="project" value="TreeGrafter"/>
</dbReference>
<dbReference type="PANTHER" id="PTHR47046:SF1">
    <property type="entry name" value="SUCCINATE DEHYDROGENASE ASSEMBLY FACTOR 1, MITOCHONDRIAL"/>
    <property type="match status" value="1"/>
</dbReference>
<accession>A0A3P7JYH3</accession>
<dbReference type="EMBL" id="UYYB01126904">
    <property type="protein sequence ID" value="VDM84014.1"/>
    <property type="molecule type" value="Genomic_DNA"/>
</dbReference>